<evidence type="ECO:0000313" key="2">
    <source>
        <dbReference type="WBParaSite" id="JU765_v2.g13149.t1"/>
    </source>
</evidence>
<accession>A0AC34Q5W5</accession>
<proteinExistence type="predicted"/>
<organism evidence="1 2">
    <name type="scientific">Panagrolaimus sp. JU765</name>
    <dbReference type="NCBI Taxonomy" id="591449"/>
    <lineage>
        <taxon>Eukaryota</taxon>
        <taxon>Metazoa</taxon>
        <taxon>Ecdysozoa</taxon>
        <taxon>Nematoda</taxon>
        <taxon>Chromadorea</taxon>
        <taxon>Rhabditida</taxon>
        <taxon>Tylenchina</taxon>
        <taxon>Panagrolaimomorpha</taxon>
        <taxon>Panagrolaimoidea</taxon>
        <taxon>Panagrolaimidae</taxon>
        <taxon>Panagrolaimus</taxon>
    </lineage>
</organism>
<name>A0AC34Q5W5_9BILA</name>
<dbReference type="WBParaSite" id="JU765_v2.g13149.t1">
    <property type="protein sequence ID" value="JU765_v2.g13149.t1"/>
    <property type="gene ID" value="JU765_v2.g13149"/>
</dbReference>
<reference evidence="2" key="1">
    <citation type="submission" date="2022-11" db="UniProtKB">
        <authorList>
            <consortium name="WormBaseParasite"/>
        </authorList>
    </citation>
    <scope>IDENTIFICATION</scope>
</reference>
<evidence type="ECO:0000313" key="1">
    <source>
        <dbReference type="Proteomes" id="UP000887576"/>
    </source>
</evidence>
<sequence length="151" mass="17306">MTGLMLDTKHSSMSKFAVINKILSKIPPKCVEHIRRKFFANFKFVFRTADAMASVAWLIFWLTIVEVALSSASSMAPAVQTKEIAYADPELLKQLHQIFLESLIGIRHRQPPNGGPLYKRASHKLEARSISQFKNCYFSPVQCILLERRRR</sequence>
<protein>
    <submittedName>
        <fullName evidence="2">Uncharacterized protein</fullName>
    </submittedName>
</protein>
<dbReference type="Proteomes" id="UP000887576">
    <property type="component" value="Unplaced"/>
</dbReference>